<feature type="domain" description="Amino acid permease/ SLC12A" evidence="7">
    <location>
        <begin position="160"/>
        <end position="242"/>
    </location>
</feature>
<feature type="compositionally biased region" description="Low complexity" evidence="5">
    <location>
        <begin position="18"/>
        <end position="29"/>
    </location>
</feature>
<reference evidence="8 9" key="1">
    <citation type="submission" date="2024-04" db="EMBL/GenBank/DDBJ databases">
        <authorList>
            <consortium name="Genoscope - CEA"/>
            <person name="William W."/>
        </authorList>
    </citation>
    <scope>NUCLEOTIDE SEQUENCE [LARGE SCALE GENOMIC DNA]</scope>
</reference>
<comment type="subcellular location">
    <subcellularLocation>
        <location evidence="1">Membrane</location>
        <topology evidence="1">Multi-pass membrane protein</topology>
    </subcellularLocation>
</comment>
<dbReference type="PANTHER" id="PTHR11827:SF72">
    <property type="entry name" value="GH08340P"/>
    <property type="match status" value="1"/>
</dbReference>
<evidence type="ECO:0000256" key="1">
    <source>
        <dbReference type="ARBA" id="ARBA00004141"/>
    </source>
</evidence>
<evidence type="ECO:0000259" key="7">
    <source>
        <dbReference type="Pfam" id="PF00324"/>
    </source>
</evidence>
<dbReference type="EMBL" id="CAXITT010000113">
    <property type="protein sequence ID" value="CAL1532296.1"/>
    <property type="molecule type" value="Genomic_DNA"/>
</dbReference>
<accession>A0AAV2HEJ4</accession>
<keyword evidence="9" id="KW-1185">Reference proteome</keyword>
<dbReference type="AlphaFoldDB" id="A0AAV2HEJ4"/>
<evidence type="ECO:0000256" key="6">
    <source>
        <dbReference type="SAM" id="Phobius"/>
    </source>
</evidence>
<dbReference type="InterPro" id="IPR004842">
    <property type="entry name" value="SLC12A_fam"/>
</dbReference>
<keyword evidence="4 6" id="KW-0472">Membrane</keyword>
<evidence type="ECO:0000256" key="3">
    <source>
        <dbReference type="ARBA" id="ARBA00022989"/>
    </source>
</evidence>
<organism evidence="8 9">
    <name type="scientific">Lymnaea stagnalis</name>
    <name type="common">Great pond snail</name>
    <name type="synonym">Helix stagnalis</name>
    <dbReference type="NCBI Taxonomy" id="6523"/>
    <lineage>
        <taxon>Eukaryota</taxon>
        <taxon>Metazoa</taxon>
        <taxon>Spiralia</taxon>
        <taxon>Lophotrochozoa</taxon>
        <taxon>Mollusca</taxon>
        <taxon>Gastropoda</taxon>
        <taxon>Heterobranchia</taxon>
        <taxon>Euthyneura</taxon>
        <taxon>Panpulmonata</taxon>
        <taxon>Hygrophila</taxon>
        <taxon>Lymnaeoidea</taxon>
        <taxon>Lymnaeidae</taxon>
        <taxon>Lymnaea</taxon>
    </lineage>
</organism>
<evidence type="ECO:0000256" key="5">
    <source>
        <dbReference type="SAM" id="MobiDB-lite"/>
    </source>
</evidence>
<feature type="transmembrane region" description="Helical" evidence="6">
    <location>
        <begin position="191"/>
        <end position="210"/>
    </location>
</feature>
<name>A0AAV2HEJ4_LYMST</name>
<feature type="transmembrane region" description="Helical" evidence="6">
    <location>
        <begin position="222"/>
        <end position="243"/>
    </location>
</feature>
<gene>
    <name evidence="8" type="ORF">GSLYS_00006375001</name>
</gene>
<evidence type="ECO:0000313" key="9">
    <source>
        <dbReference type="Proteomes" id="UP001497497"/>
    </source>
</evidence>
<dbReference type="Proteomes" id="UP001497497">
    <property type="component" value="Unassembled WGS sequence"/>
</dbReference>
<dbReference type="Gene3D" id="1.20.1740.10">
    <property type="entry name" value="Amino acid/polyamine transporter I"/>
    <property type="match status" value="1"/>
</dbReference>
<evidence type="ECO:0000256" key="2">
    <source>
        <dbReference type="ARBA" id="ARBA00022692"/>
    </source>
</evidence>
<dbReference type="Pfam" id="PF00324">
    <property type="entry name" value="AA_permease"/>
    <property type="match status" value="1"/>
</dbReference>
<dbReference type="GO" id="GO:0015377">
    <property type="term" value="F:chloride:monoatomic cation symporter activity"/>
    <property type="evidence" value="ECO:0007669"/>
    <property type="project" value="InterPro"/>
</dbReference>
<dbReference type="InterPro" id="IPR004841">
    <property type="entry name" value="AA-permease/SLC12A_dom"/>
</dbReference>
<sequence>MKKNTKEPGAGTSWIIGAASPARVSSSSGSEKEQGRFSVSYVKEGQFRKPGQDAAMIIPTSIFDEHERFPSKKFLPQSSFQSVLDVKEGSSSVRVSPEEYRKHLTEHPKKTTLTLYEDDLHGNVDSIQRVVKKTVESNIIDEKSNSKKGGKANLGTFLGVFLPCCQNIVGVIFFVRVPWIIGCAGVMEGSIIVLICCGMSLCTALSMSAIATNGRVTAGGTYFMISRSLGPTFGGSVGVLFFLG</sequence>
<feature type="non-terminal residue" evidence="8">
    <location>
        <position position="244"/>
    </location>
</feature>
<evidence type="ECO:0000313" key="8">
    <source>
        <dbReference type="EMBL" id="CAL1532296.1"/>
    </source>
</evidence>
<keyword evidence="2 6" id="KW-0812">Transmembrane</keyword>
<keyword evidence="3 6" id="KW-1133">Transmembrane helix</keyword>
<proteinExistence type="predicted"/>
<dbReference type="PANTHER" id="PTHR11827">
    <property type="entry name" value="SOLUTE CARRIER FAMILY 12, CATION COTRANSPORTERS"/>
    <property type="match status" value="1"/>
</dbReference>
<feature type="transmembrane region" description="Helical" evidence="6">
    <location>
        <begin position="154"/>
        <end position="179"/>
    </location>
</feature>
<feature type="region of interest" description="Disordered" evidence="5">
    <location>
        <begin position="1"/>
        <end position="37"/>
    </location>
</feature>
<protein>
    <recommendedName>
        <fullName evidence="7">Amino acid permease/ SLC12A domain-containing protein</fullName>
    </recommendedName>
</protein>
<dbReference type="GO" id="GO:0016020">
    <property type="term" value="C:membrane"/>
    <property type="evidence" value="ECO:0007669"/>
    <property type="project" value="UniProtKB-SubCell"/>
</dbReference>
<comment type="caution">
    <text evidence="8">The sequence shown here is derived from an EMBL/GenBank/DDBJ whole genome shotgun (WGS) entry which is preliminary data.</text>
</comment>
<evidence type="ECO:0000256" key="4">
    <source>
        <dbReference type="ARBA" id="ARBA00023136"/>
    </source>
</evidence>